<reference evidence="2 3" key="1">
    <citation type="submission" date="2021-02" db="EMBL/GenBank/DDBJ databases">
        <title>Safari Cat Assemblies.</title>
        <authorList>
            <person name="Bredemeyer K.R."/>
            <person name="Murphy W.J."/>
        </authorList>
    </citation>
    <scope>NUCLEOTIDE SEQUENCE [LARGE SCALE GENOMIC DNA]</scope>
</reference>
<keyword evidence="3" id="KW-1185">Reference proteome</keyword>
<accession>A0ABI7Z8Y8</accession>
<protein>
    <submittedName>
        <fullName evidence="2">Uncharacterized protein</fullName>
    </submittedName>
</protein>
<evidence type="ECO:0000256" key="1">
    <source>
        <dbReference type="SAM" id="MobiDB-lite"/>
    </source>
</evidence>
<feature type="compositionally biased region" description="Low complexity" evidence="1">
    <location>
        <begin position="116"/>
        <end position="126"/>
    </location>
</feature>
<proteinExistence type="predicted"/>
<evidence type="ECO:0000313" key="2">
    <source>
        <dbReference type="Ensembl" id="ENSFCTP00005043339.1"/>
    </source>
</evidence>
<evidence type="ECO:0000313" key="3">
    <source>
        <dbReference type="Proteomes" id="UP000823872"/>
    </source>
</evidence>
<reference evidence="2" key="2">
    <citation type="submission" date="2025-08" db="UniProtKB">
        <authorList>
            <consortium name="Ensembl"/>
        </authorList>
    </citation>
    <scope>IDENTIFICATION</scope>
    <source>
        <strain evidence="2">breed Abyssinian</strain>
    </source>
</reference>
<name>A0ABI7Z8Y8_FELCA</name>
<dbReference type="Ensembl" id="ENSFCTT00005059012.1">
    <property type="protein sequence ID" value="ENSFCTP00005043339.1"/>
    <property type="gene ID" value="ENSFCTG00005020564.1"/>
</dbReference>
<feature type="region of interest" description="Disordered" evidence="1">
    <location>
        <begin position="73"/>
        <end position="167"/>
    </location>
</feature>
<dbReference type="Proteomes" id="UP000823872">
    <property type="component" value="Chromosome A1"/>
</dbReference>
<feature type="compositionally biased region" description="Pro residues" evidence="1">
    <location>
        <begin position="147"/>
        <end position="158"/>
    </location>
</feature>
<reference evidence="2" key="3">
    <citation type="submission" date="2025-09" db="UniProtKB">
        <authorList>
            <consortium name="Ensembl"/>
        </authorList>
    </citation>
    <scope>IDENTIFICATION</scope>
    <source>
        <strain evidence="2">breed Abyssinian</strain>
    </source>
</reference>
<sequence length="167" mass="17651">MATVPPIPYLRLDVESFPAPHFDLQTARGEDCSFQGHVPIGIRVPLPEGSEHLVPGTPEHALAQEILHHRPGRGGLSIQAASGVQSPGWARGGRAAARRTPSRLAAQSPPHRAQEAAAAMRSCPAARNFRRIRAIPTTSGARTRDPAAPPLPPHPSPSPAGVAELRV</sequence>
<organism evidence="2 3">
    <name type="scientific">Felis catus</name>
    <name type="common">Cat</name>
    <name type="synonym">Felis silvestris catus</name>
    <dbReference type="NCBI Taxonomy" id="9685"/>
    <lineage>
        <taxon>Eukaryota</taxon>
        <taxon>Metazoa</taxon>
        <taxon>Chordata</taxon>
        <taxon>Craniata</taxon>
        <taxon>Vertebrata</taxon>
        <taxon>Euteleostomi</taxon>
        <taxon>Mammalia</taxon>
        <taxon>Eutheria</taxon>
        <taxon>Laurasiatheria</taxon>
        <taxon>Carnivora</taxon>
        <taxon>Feliformia</taxon>
        <taxon>Felidae</taxon>
        <taxon>Felinae</taxon>
        <taxon>Felis</taxon>
    </lineage>
</organism>